<reference evidence="1" key="1">
    <citation type="submission" date="2023-04" db="EMBL/GenBank/DDBJ databases">
        <title>Ambrosiozyma monospora NBRC 10751.</title>
        <authorList>
            <person name="Ichikawa N."/>
            <person name="Sato H."/>
            <person name="Tonouchi N."/>
        </authorList>
    </citation>
    <scope>NUCLEOTIDE SEQUENCE</scope>
    <source>
        <strain evidence="1">NBRC 10751</strain>
    </source>
</reference>
<proteinExistence type="predicted"/>
<evidence type="ECO:0000313" key="1">
    <source>
        <dbReference type="EMBL" id="GME96792.1"/>
    </source>
</evidence>
<dbReference type="Proteomes" id="UP001165064">
    <property type="component" value="Unassembled WGS sequence"/>
</dbReference>
<organism evidence="1 2">
    <name type="scientific">Ambrosiozyma monospora</name>
    <name type="common">Yeast</name>
    <name type="synonym">Endomycopsis monosporus</name>
    <dbReference type="NCBI Taxonomy" id="43982"/>
    <lineage>
        <taxon>Eukaryota</taxon>
        <taxon>Fungi</taxon>
        <taxon>Dikarya</taxon>
        <taxon>Ascomycota</taxon>
        <taxon>Saccharomycotina</taxon>
        <taxon>Pichiomycetes</taxon>
        <taxon>Pichiales</taxon>
        <taxon>Pichiaceae</taxon>
        <taxon>Ambrosiozyma</taxon>
    </lineage>
</organism>
<keyword evidence="2" id="KW-1185">Reference proteome</keyword>
<dbReference type="EMBL" id="BSXS01009876">
    <property type="protein sequence ID" value="GME96792.1"/>
    <property type="molecule type" value="Genomic_DNA"/>
</dbReference>
<protein>
    <submittedName>
        <fullName evidence="1">Unnamed protein product</fullName>
    </submittedName>
</protein>
<evidence type="ECO:0000313" key="2">
    <source>
        <dbReference type="Proteomes" id="UP001165064"/>
    </source>
</evidence>
<gene>
    <name evidence="1" type="ORF">Amon02_001008500</name>
</gene>
<accession>A0ACB5TXP2</accession>
<comment type="caution">
    <text evidence="1">The sequence shown here is derived from an EMBL/GenBank/DDBJ whole genome shotgun (WGS) entry which is preliminary data.</text>
</comment>
<sequence>MEFETSTSTSTKTKTKTNSPAVSAGGGDGDMSTSNIFQSFSEQNKKMLLIPCFKQLIMLLIGTKIDTQPLTVERISLLKVLRQLNPNNFVWIPGRESMRIFNTKLKILQKKNQYQSPNFEFDWDKLTPEELQLKLDIQTHLRWKSGDEVEFKLENCQNLDFVRVAKLFQEHSSSSRILSLGLSKI</sequence>
<name>A0ACB5TXP2_AMBMO</name>